<dbReference type="PANTHER" id="PTHR22792">
    <property type="entry name" value="LUPUS LA PROTEIN-RELATED"/>
    <property type="match status" value="1"/>
</dbReference>
<feature type="compositionally biased region" description="Polar residues" evidence="4">
    <location>
        <begin position="25"/>
        <end position="35"/>
    </location>
</feature>
<dbReference type="OrthoDB" id="340227at2759"/>
<feature type="region of interest" description="Disordered" evidence="4">
    <location>
        <begin position="326"/>
        <end position="586"/>
    </location>
</feature>
<dbReference type="Proteomes" id="UP000095751">
    <property type="component" value="Unassembled WGS sequence"/>
</dbReference>
<sequence>MTAPESATNSSTTVVDASSAVSIPNDGNNKDSISTATKEVQVAAAETPEQRDQRILTHQLLARQVEYYFSVANLSRDTYLSTLRNLNDGYVPLSIIANFGKVQSLAPFGSAWDAVYAAASDHSDLLEMVELDEKGKKISTSSDDDNDNSSSSINKDTIILAVGTVSGEAIPMSQIQSLRSSNDTSTDKTPSSAVTTHSSSPTSTIRNLTSGSATTNATKNIQNTIIIREVSEVVEEKVVRSLFDFEECPSIQTIHLDLHNCWFVTLDTSSRDEMVNVMMKLQTKNFPSGDSVKARLKSSVSGSATPSPLSANAVIYTHPKVSTMYAPQFHNSNNSNTNGSSSSNSRKKRSSNHKGRNNNGNRDINNGGNNGNYSNNKAKNQPVAANGGQQQQSKRRNSKDESSRLPPSSSSPSSQNIPKNNSNSSSSKVTVTVEKKLQSQPPSISMGEVNFPSLPPTTDDNSKPFQVEKVPTEDEMMRGGEKGRQFSDSSSTATTTSTSSTTTKDAPSSSGIVSGGYAAALLRPAAAPAPTTLVKNTSTSTTKKAKEQKQGSAKKQQPQRPSTASNNGKKNHNKNKEETSTILLTESSVDDQPVVVSITPPSWGSGRSFADVLSA</sequence>
<dbReference type="InterPro" id="IPR058699">
    <property type="entry name" value="RRM_LARP4/4B"/>
</dbReference>
<dbReference type="Gene3D" id="1.10.10.10">
    <property type="entry name" value="Winged helix-like DNA-binding domain superfamily/Winged helix DNA-binding domain"/>
    <property type="match status" value="1"/>
</dbReference>
<feature type="compositionally biased region" description="Low complexity" evidence="4">
    <location>
        <begin position="331"/>
        <end position="344"/>
    </location>
</feature>
<evidence type="ECO:0000256" key="4">
    <source>
        <dbReference type="SAM" id="MobiDB-lite"/>
    </source>
</evidence>
<evidence type="ECO:0000256" key="3">
    <source>
        <dbReference type="PROSITE-ProRule" id="PRU00332"/>
    </source>
</evidence>
<feature type="compositionally biased region" description="Low complexity" evidence="4">
    <location>
        <begin position="518"/>
        <end position="542"/>
    </location>
</feature>
<evidence type="ECO:0000259" key="5">
    <source>
        <dbReference type="PROSITE" id="PS50961"/>
    </source>
</evidence>
<dbReference type="GO" id="GO:0003723">
    <property type="term" value="F:RNA binding"/>
    <property type="evidence" value="ECO:0007669"/>
    <property type="project" value="UniProtKB-UniRule"/>
</dbReference>
<dbReference type="Pfam" id="PF05383">
    <property type="entry name" value="La"/>
    <property type="match status" value="1"/>
</dbReference>
<dbReference type="Pfam" id="PF26088">
    <property type="entry name" value="RRM_LARP4"/>
    <property type="match status" value="1"/>
</dbReference>
<feature type="region of interest" description="Disordered" evidence="4">
    <location>
        <begin position="175"/>
        <end position="211"/>
    </location>
</feature>
<feature type="compositionally biased region" description="Low complexity" evidence="4">
    <location>
        <begin position="404"/>
        <end position="427"/>
    </location>
</feature>
<keyword evidence="7" id="KW-1185">Reference proteome</keyword>
<dbReference type="InterPro" id="IPR045180">
    <property type="entry name" value="La_dom_prot"/>
</dbReference>
<dbReference type="InterPro" id="IPR036390">
    <property type="entry name" value="WH_DNA-bd_sf"/>
</dbReference>
<proteinExistence type="predicted"/>
<dbReference type="InterPro" id="IPR036388">
    <property type="entry name" value="WH-like_DNA-bd_sf"/>
</dbReference>
<organism evidence="6 7">
    <name type="scientific">Fragilariopsis cylindrus CCMP1102</name>
    <dbReference type="NCBI Taxonomy" id="635003"/>
    <lineage>
        <taxon>Eukaryota</taxon>
        <taxon>Sar</taxon>
        <taxon>Stramenopiles</taxon>
        <taxon>Ochrophyta</taxon>
        <taxon>Bacillariophyta</taxon>
        <taxon>Bacillariophyceae</taxon>
        <taxon>Bacillariophycidae</taxon>
        <taxon>Bacillariales</taxon>
        <taxon>Bacillariaceae</taxon>
        <taxon>Fragilariopsis</taxon>
    </lineage>
</organism>
<dbReference type="GO" id="GO:0010494">
    <property type="term" value="C:cytoplasmic stress granule"/>
    <property type="evidence" value="ECO:0007669"/>
    <property type="project" value="TreeGrafter"/>
</dbReference>
<dbReference type="EMBL" id="KV784355">
    <property type="protein sequence ID" value="OEU19998.1"/>
    <property type="molecule type" value="Genomic_DNA"/>
</dbReference>
<dbReference type="SMART" id="SM00715">
    <property type="entry name" value="LA"/>
    <property type="match status" value="1"/>
</dbReference>
<evidence type="ECO:0000256" key="1">
    <source>
        <dbReference type="ARBA" id="ARBA00022553"/>
    </source>
</evidence>
<feature type="region of interest" description="Disordered" evidence="4">
    <location>
        <begin position="1"/>
        <end position="35"/>
    </location>
</feature>
<feature type="compositionally biased region" description="Polar residues" evidence="4">
    <location>
        <begin position="550"/>
        <end position="565"/>
    </location>
</feature>
<feature type="compositionally biased region" description="Low complexity" evidence="4">
    <location>
        <begin position="487"/>
        <end position="510"/>
    </location>
</feature>
<feature type="compositionally biased region" description="Basic and acidic residues" evidence="4">
    <location>
        <begin position="470"/>
        <end position="485"/>
    </location>
</feature>
<feature type="domain" description="HTH La-type RNA-binding" evidence="5">
    <location>
        <begin position="51"/>
        <end position="145"/>
    </location>
</feature>
<name>A0A1E7FPA8_9STRA</name>
<evidence type="ECO:0000313" key="6">
    <source>
        <dbReference type="EMBL" id="OEU19998.1"/>
    </source>
</evidence>
<keyword evidence="2 3" id="KW-0694">RNA-binding</keyword>
<dbReference type="InterPro" id="IPR006630">
    <property type="entry name" value="La_HTH"/>
</dbReference>
<dbReference type="GO" id="GO:0045727">
    <property type="term" value="P:positive regulation of translation"/>
    <property type="evidence" value="ECO:0007669"/>
    <property type="project" value="TreeGrafter"/>
</dbReference>
<dbReference type="GO" id="GO:0005829">
    <property type="term" value="C:cytosol"/>
    <property type="evidence" value="ECO:0007669"/>
    <property type="project" value="TreeGrafter"/>
</dbReference>
<dbReference type="InParanoid" id="A0A1E7FPA8"/>
<dbReference type="PROSITE" id="PS50961">
    <property type="entry name" value="HTH_LA"/>
    <property type="match status" value="1"/>
</dbReference>
<evidence type="ECO:0000256" key="2">
    <source>
        <dbReference type="ARBA" id="ARBA00022884"/>
    </source>
</evidence>
<keyword evidence="1" id="KW-0597">Phosphoprotein</keyword>
<accession>A0A1E7FPA8</accession>
<feature type="compositionally biased region" description="Low complexity" evidence="4">
    <location>
        <begin position="357"/>
        <end position="376"/>
    </location>
</feature>
<protein>
    <submittedName>
        <fullName evidence="6">La-domain-containing protein</fullName>
    </submittedName>
</protein>
<dbReference type="PANTHER" id="PTHR22792:SF132">
    <property type="entry name" value="LA-RELATED PROTEIN 1"/>
    <property type="match status" value="1"/>
</dbReference>
<dbReference type="KEGG" id="fcy:FRACYDRAFT_236060"/>
<gene>
    <name evidence="6" type="ORF">FRACYDRAFT_236060</name>
</gene>
<feature type="compositionally biased region" description="Low complexity" evidence="4">
    <location>
        <begin position="1"/>
        <end position="22"/>
    </location>
</feature>
<dbReference type="AlphaFoldDB" id="A0A1E7FPA8"/>
<feature type="compositionally biased region" description="Basic residues" evidence="4">
    <location>
        <begin position="345"/>
        <end position="356"/>
    </location>
</feature>
<dbReference type="SUPFAM" id="SSF46785">
    <property type="entry name" value="Winged helix' DNA-binding domain"/>
    <property type="match status" value="1"/>
</dbReference>
<reference evidence="6 7" key="1">
    <citation type="submission" date="2016-09" db="EMBL/GenBank/DDBJ databases">
        <title>Extensive genetic diversity and differential bi-allelic expression allows diatom success in the polar Southern Ocean.</title>
        <authorList>
            <consortium name="DOE Joint Genome Institute"/>
            <person name="Mock T."/>
            <person name="Otillar R.P."/>
            <person name="Strauss J."/>
            <person name="Dupont C."/>
            <person name="Frickenhaus S."/>
            <person name="Maumus F."/>
            <person name="Mcmullan M."/>
            <person name="Sanges R."/>
            <person name="Schmutz J."/>
            <person name="Toseland A."/>
            <person name="Valas R."/>
            <person name="Veluchamy A."/>
            <person name="Ward B.J."/>
            <person name="Allen A."/>
            <person name="Barry K."/>
            <person name="Falciatore A."/>
            <person name="Ferrante M."/>
            <person name="Fortunato A.E."/>
            <person name="Gloeckner G."/>
            <person name="Gruber A."/>
            <person name="Hipkin R."/>
            <person name="Janech M."/>
            <person name="Kroth P."/>
            <person name="Leese F."/>
            <person name="Lindquist E."/>
            <person name="Lyon B.R."/>
            <person name="Martin J."/>
            <person name="Mayer C."/>
            <person name="Parker M."/>
            <person name="Quesneville H."/>
            <person name="Raymond J."/>
            <person name="Uhlig C."/>
            <person name="Valentin K.U."/>
            <person name="Worden A.Z."/>
            <person name="Armbrust E.V."/>
            <person name="Bowler C."/>
            <person name="Green B."/>
            <person name="Moulton V."/>
            <person name="Van Oosterhout C."/>
            <person name="Grigoriev I."/>
        </authorList>
    </citation>
    <scope>NUCLEOTIDE SEQUENCE [LARGE SCALE GENOMIC DNA]</scope>
    <source>
        <strain evidence="6 7">CCMP1102</strain>
    </source>
</reference>
<dbReference type="CDD" id="cd07323">
    <property type="entry name" value="LAM"/>
    <property type="match status" value="1"/>
</dbReference>
<evidence type="ECO:0000313" key="7">
    <source>
        <dbReference type="Proteomes" id="UP000095751"/>
    </source>
</evidence>